<feature type="domain" description="Mut7-C RNAse" evidence="2">
    <location>
        <begin position="96"/>
        <end position="239"/>
    </location>
</feature>
<dbReference type="PANTHER" id="PTHR39081">
    <property type="entry name" value="MUT7-C DOMAIN-CONTAINING PROTEIN"/>
    <property type="match status" value="1"/>
</dbReference>
<evidence type="ECO:0000256" key="1">
    <source>
        <dbReference type="PROSITE-ProRule" id="PRU00182"/>
    </source>
</evidence>
<evidence type="ECO:0000313" key="4">
    <source>
        <dbReference type="EMBL" id="KTC78011.1"/>
    </source>
</evidence>
<dbReference type="OrthoDB" id="9797655at2"/>
<gene>
    <name evidence="4" type="ORF">Lbru_2303</name>
</gene>
<evidence type="ECO:0000259" key="3">
    <source>
        <dbReference type="Pfam" id="PF14451"/>
    </source>
</evidence>
<sequence>MIHLYLRFYEELNDFLPIERRKKCFMHSIRSKAAIKDVIESLGVPHTEIELILVNQQSVDLTYQVQDGDRISVYPMFEAFDVTELVRIRPQPLRETRFILDVHLGKLAKYLRLLGFDTMYSKETSDAHIAQQSKIEKRIVLTRDIGLLKHKKVTHGYWIRNQNSVKQTQEILNRFDLYTQCKPFSRCMECNGLLSAITKEEIIATLLPLTQQYYQNFMCCNSCHRIYWQGSHYQKLKSLISLFLSETKD</sequence>
<comment type="caution">
    <text evidence="4">The sequence shown here is derived from an EMBL/GenBank/DDBJ whole genome shotgun (WGS) entry which is preliminary data.</text>
</comment>
<protein>
    <recommendedName>
        <fullName evidence="6">Twitching motility protein PilT</fullName>
    </recommendedName>
</protein>
<dbReference type="InterPro" id="IPR016155">
    <property type="entry name" value="Mopterin_synth/thiamin_S_b"/>
</dbReference>
<evidence type="ECO:0000313" key="5">
    <source>
        <dbReference type="Proteomes" id="UP000054742"/>
    </source>
</evidence>
<dbReference type="Pfam" id="PF14451">
    <property type="entry name" value="Ub-Mut7C"/>
    <property type="match status" value="1"/>
</dbReference>
<dbReference type="PATRIC" id="fig|29422.6.peg.2454"/>
<proteinExistence type="predicted"/>
<dbReference type="Pfam" id="PF01927">
    <property type="entry name" value="Mut7-C"/>
    <property type="match status" value="1"/>
</dbReference>
<dbReference type="SUPFAM" id="SSF54285">
    <property type="entry name" value="MoaD/ThiS"/>
    <property type="match status" value="1"/>
</dbReference>
<organism evidence="4 5">
    <name type="scientific">Legionella brunensis</name>
    <dbReference type="NCBI Taxonomy" id="29422"/>
    <lineage>
        <taxon>Bacteria</taxon>
        <taxon>Pseudomonadati</taxon>
        <taxon>Pseudomonadota</taxon>
        <taxon>Gammaproteobacteria</taxon>
        <taxon>Legionellales</taxon>
        <taxon>Legionellaceae</taxon>
        <taxon>Legionella</taxon>
    </lineage>
</organism>
<keyword evidence="1" id="KW-0694">RNA-binding</keyword>
<evidence type="ECO:0008006" key="6">
    <source>
        <dbReference type="Google" id="ProtNLM"/>
    </source>
</evidence>
<feature type="domain" description="Ubiquitin Mut7-C" evidence="3">
    <location>
        <begin position="3"/>
        <end position="81"/>
    </location>
</feature>
<reference evidence="4 5" key="1">
    <citation type="submission" date="2015-11" db="EMBL/GenBank/DDBJ databases">
        <title>Genomic analysis of 38 Legionella species identifies large and diverse effector repertoires.</title>
        <authorList>
            <person name="Burstein D."/>
            <person name="Amaro F."/>
            <person name="Zusman T."/>
            <person name="Lifshitz Z."/>
            <person name="Cohen O."/>
            <person name="Gilbert J.A."/>
            <person name="Pupko T."/>
            <person name="Shuman H.A."/>
            <person name="Segal G."/>
        </authorList>
    </citation>
    <scope>NUCLEOTIDE SEQUENCE [LARGE SCALE GENOMIC DNA]</scope>
    <source>
        <strain evidence="4 5">ATCC 43878</strain>
    </source>
</reference>
<name>A0A0W0S456_9GAMM</name>
<dbReference type="PROSITE" id="PS50889">
    <property type="entry name" value="S4"/>
    <property type="match status" value="1"/>
</dbReference>
<dbReference type="InterPro" id="IPR002782">
    <property type="entry name" value="Mut7-C_RNAse_dom"/>
</dbReference>
<dbReference type="AlphaFoldDB" id="A0A0W0S456"/>
<evidence type="ECO:0000259" key="2">
    <source>
        <dbReference type="Pfam" id="PF01927"/>
    </source>
</evidence>
<dbReference type="STRING" id="29422.Lbru_2303"/>
<dbReference type="EMBL" id="LNXV01000033">
    <property type="protein sequence ID" value="KTC78011.1"/>
    <property type="molecule type" value="Genomic_DNA"/>
</dbReference>
<dbReference type="RefSeq" id="WP_058442294.1">
    <property type="nucleotide sequence ID" value="NZ_CAAAHU010000018.1"/>
</dbReference>
<dbReference type="GO" id="GO:0003723">
    <property type="term" value="F:RNA binding"/>
    <property type="evidence" value="ECO:0007669"/>
    <property type="project" value="UniProtKB-KW"/>
</dbReference>
<dbReference type="PANTHER" id="PTHR39081:SF1">
    <property type="entry name" value="MUT7-C RNASE DOMAIN-CONTAINING PROTEIN"/>
    <property type="match status" value="1"/>
</dbReference>
<accession>A0A0W0S456</accession>
<keyword evidence="5" id="KW-1185">Reference proteome</keyword>
<dbReference type="Proteomes" id="UP000054742">
    <property type="component" value="Unassembled WGS sequence"/>
</dbReference>
<dbReference type="InterPro" id="IPR027798">
    <property type="entry name" value="Ub_Mut7C"/>
</dbReference>